<dbReference type="PaxDb" id="6945-B7PE05"/>
<evidence type="ECO:0000313" key="12">
    <source>
        <dbReference type="Proteomes" id="UP000001555"/>
    </source>
</evidence>
<evidence type="ECO:0000256" key="5">
    <source>
        <dbReference type="ARBA" id="ARBA00022927"/>
    </source>
</evidence>
<reference evidence="10 12" key="1">
    <citation type="submission" date="2008-03" db="EMBL/GenBank/DDBJ databases">
        <title>Annotation of Ixodes scapularis.</title>
        <authorList>
            <consortium name="Ixodes scapularis Genome Project Consortium"/>
            <person name="Caler E."/>
            <person name="Hannick L.I."/>
            <person name="Bidwell S."/>
            <person name="Joardar V."/>
            <person name="Thiagarajan M."/>
            <person name="Amedeo P."/>
            <person name="Galinsky K.J."/>
            <person name="Schobel S."/>
            <person name="Inman J."/>
            <person name="Hostetler J."/>
            <person name="Miller J."/>
            <person name="Hammond M."/>
            <person name="Megy K."/>
            <person name="Lawson D."/>
            <person name="Kodira C."/>
            <person name="Sutton G."/>
            <person name="Meyer J."/>
            <person name="Hill C.A."/>
            <person name="Birren B."/>
            <person name="Nene V."/>
            <person name="Collins F."/>
            <person name="Alarcon-Chaidez F."/>
            <person name="Wikel S."/>
            <person name="Strausberg R."/>
        </authorList>
    </citation>
    <scope>NUCLEOTIDE SEQUENCE [LARGE SCALE GENOMIC DNA]</scope>
    <source>
        <strain evidence="12">Wikel</strain>
        <strain evidence="10">Wikel colony</strain>
    </source>
</reference>
<evidence type="ECO:0000256" key="2">
    <source>
        <dbReference type="ARBA" id="ARBA00022448"/>
    </source>
</evidence>
<evidence type="ECO:0000256" key="4">
    <source>
        <dbReference type="ARBA" id="ARBA00022787"/>
    </source>
</evidence>
<dbReference type="EMBL" id="ABJB010465611">
    <property type="status" value="NOT_ANNOTATED_CDS"/>
    <property type="molecule type" value="Genomic_DNA"/>
</dbReference>
<dbReference type="PANTHER" id="PTHR28436:SF1">
    <property type="entry name" value="MITOCHONDRIAL IMPORT RECEPTOR SUBUNIT TOM5 HOMOLOG"/>
    <property type="match status" value="1"/>
</dbReference>
<evidence type="ECO:0007829" key="13">
    <source>
        <dbReference type="PeptideAtlas" id="B7PE05"/>
    </source>
</evidence>
<dbReference type="GO" id="GO:0006626">
    <property type="term" value="P:protein targeting to mitochondrion"/>
    <property type="evidence" value="ECO:0007669"/>
    <property type="project" value="UniProtKB-ARBA"/>
</dbReference>
<dbReference type="PANTHER" id="PTHR28436">
    <property type="entry name" value="MITOCHONDRIAL IMPORT RECEPTOR SUBUNIT TOM5 HOMOLOG"/>
    <property type="match status" value="1"/>
</dbReference>
<evidence type="ECO:0000256" key="6">
    <source>
        <dbReference type="ARBA" id="ARBA00022989"/>
    </source>
</evidence>
<dbReference type="EnsemblMetazoa" id="ISCW018197-RA">
    <property type="protein sequence ID" value="ISCW018197-PA"/>
    <property type="gene ID" value="ISCW018197"/>
</dbReference>
<dbReference type="InterPro" id="IPR029179">
    <property type="entry name" value="TOMM5_metazoa"/>
</dbReference>
<comment type="subcellular location">
    <subcellularLocation>
        <location evidence="1">Mitochondrion outer membrane</location>
        <topology evidence="1">Single-pass membrane protein</topology>
    </subcellularLocation>
</comment>
<evidence type="ECO:0000256" key="7">
    <source>
        <dbReference type="ARBA" id="ARBA00023128"/>
    </source>
</evidence>
<gene>
    <name evidence="10" type="ORF">IscW_ISCW018197</name>
</gene>
<keyword evidence="3" id="KW-0812">Transmembrane</keyword>
<dbReference type="HOGENOM" id="CLU_215535_0_0_1"/>
<evidence type="ECO:0000256" key="9">
    <source>
        <dbReference type="ARBA" id="ARBA00025716"/>
    </source>
</evidence>
<dbReference type="InterPro" id="IPR019603">
    <property type="entry name" value="Tom5"/>
</dbReference>
<keyword evidence="6" id="KW-1133">Transmembrane helix</keyword>
<evidence type="ECO:0000256" key="8">
    <source>
        <dbReference type="ARBA" id="ARBA00023136"/>
    </source>
</evidence>
<proteinExistence type="evidence at protein level"/>
<dbReference type="GO" id="GO:0005742">
    <property type="term" value="C:mitochondrial outer membrane translocase complex"/>
    <property type="evidence" value="ECO:0000318"/>
    <property type="project" value="GO_Central"/>
</dbReference>
<dbReference type="AlphaFoldDB" id="B7PE05"/>
<evidence type="ECO:0000256" key="3">
    <source>
        <dbReference type="ARBA" id="ARBA00022692"/>
    </source>
</evidence>
<evidence type="ECO:0000313" key="11">
    <source>
        <dbReference type="EnsemblMetazoa" id="ISCW018197-PA"/>
    </source>
</evidence>
<evidence type="ECO:0000256" key="1">
    <source>
        <dbReference type="ARBA" id="ARBA00004572"/>
    </source>
</evidence>
<dbReference type="EMBL" id="DS692880">
    <property type="protein sequence ID" value="EEC04827.1"/>
    <property type="molecule type" value="Genomic_DNA"/>
</dbReference>
<dbReference type="InParanoid" id="B7PE05"/>
<dbReference type="GO" id="GO:0015031">
    <property type="term" value="P:protein transport"/>
    <property type="evidence" value="ECO:0007669"/>
    <property type="project" value="UniProtKB-KW"/>
</dbReference>
<keyword evidence="12" id="KW-1185">Reference proteome</keyword>
<dbReference type="STRING" id="6945.B7PE05"/>
<keyword evidence="4" id="KW-1000">Mitochondrion outer membrane</keyword>
<keyword evidence="2" id="KW-0813">Transport</keyword>
<name>B7PE05_IXOSC</name>
<keyword evidence="5" id="KW-0653">Protein transport</keyword>
<dbReference type="VEuPathDB" id="VectorBase:ISCI018197"/>
<accession>B7PE05</accession>
<protein>
    <submittedName>
        <fullName evidence="10 11">Peptide, putative</fullName>
    </submittedName>
</protein>
<dbReference type="VEuPathDB" id="VectorBase:ISCW018197"/>
<comment type="similarity">
    <text evidence="9">Belongs to the Tom5 family.</text>
</comment>
<keyword evidence="13" id="KW-1267">Proteomics identification</keyword>
<organism>
    <name type="scientific">Ixodes scapularis</name>
    <name type="common">Black-legged tick</name>
    <name type="synonym">Deer tick</name>
    <dbReference type="NCBI Taxonomy" id="6945"/>
    <lineage>
        <taxon>Eukaryota</taxon>
        <taxon>Metazoa</taxon>
        <taxon>Ecdysozoa</taxon>
        <taxon>Arthropoda</taxon>
        <taxon>Chelicerata</taxon>
        <taxon>Arachnida</taxon>
        <taxon>Acari</taxon>
        <taxon>Parasitiformes</taxon>
        <taxon>Ixodida</taxon>
        <taxon>Ixodoidea</taxon>
        <taxon>Ixodidae</taxon>
        <taxon>Ixodinae</taxon>
        <taxon>Ixodes</taxon>
    </lineage>
</organism>
<dbReference type="Pfam" id="PF10642">
    <property type="entry name" value="Tom5"/>
    <property type="match status" value="1"/>
</dbReference>
<dbReference type="Proteomes" id="UP000001555">
    <property type="component" value="Unassembled WGS sequence"/>
</dbReference>
<keyword evidence="8" id="KW-0472">Membrane</keyword>
<sequence>MLKLTQPKTERVDPIEEKQRARSETLNTIFKFALLVALIRATPYVIEQFRD</sequence>
<keyword evidence="7" id="KW-0496">Mitochondrion</keyword>
<evidence type="ECO:0000313" key="10">
    <source>
        <dbReference type="EMBL" id="EEC04827.1"/>
    </source>
</evidence>
<reference evidence="11" key="2">
    <citation type="submission" date="2020-05" db="UniProtKB">
        <authorList>
            <consortium name="EnsemblMetazoa"/>
        </authorList>
    </citation>
    <scope>IDENTIFICATION</scope>
    <source>
        <strain evidence="11">wikel</strain>
    </source>
</reference>